<dbReference type="GO" id="GO:0032259">
    <property type="term" value="P:methylation"/>
    <property type="evidence" value="ECO:0007669"/>
    <property type="project" value="UniProtKB-KW"/>
</dbReference>
<keyword evidence="2" id="KW-1185">Reference proteome</keyword>
<reference evidence="1" key="1">
    <citation type="submission" date="2010-12" db="EMBL/GenBank/DDBJ databases">
        <title>Complete sequence of Bacillus cellulosilyticus DSM 2522.</title>
        <authorList>
            <consortium name="US DOE Joint Genome Institute"/>
            <person name="Lucas S."/>
            <person name="Copeland A."/>
            <person name="Lapidus A."/>
            <person name="Cheng J.-F."/>
            <person name="Bruce D."/>
            <person name="Goodwin L."/>
            <person name="Pitluck S."/>
            <person name="Chertkov O."/>
            <person name="Detter J.C."/>
            <person name="Han C."/>
            <person name="Tapia R."/>
            <person name="Land M."/>
            <person name="Hauser L."/>
            <person name="Jeffries C."/>
            <person name="Kyrpides N."/>
            <person name="Ivanova N."/>
            <person name="Mikhailova N."/>
            <person name="Brumm P."/>
            <person name="Mead D."/>
            <person name="Woyke T."/>
        </authorList>
    </citation>
    <scope>NUCLEOTIDE SEQUENCE [LARGE SCALE GENOMIC DNA]</scope>
    <source>
        <strain evidence="1">DSM 2522</strain>
    </source>
</reference>
<dbReference type="SUPFAM" id="SSF53335">
    <property type="entry name" value="S-adenosyl-L-methionine-dependent methyltransferases"/>
    <property type="match status" value="1"/>
</dbReference>
<sequence length="202" mass="23132">MEYTGERIIPEKMNPMNGMLLEHIARYYFAMPFVHGRVLDIACGSGYGSKMLAKARKKHISEIIGADINEETVHYGQKYYYHPLVSYKVADALNPNICDLLGTFNTIVSFETIEHVQDDKAFMQQMLKLLKPGGTLILSTPFGQGRGKKTNEPFHYHQLTVEEFKELFAPFHSVEYYFQKGVMFEPPRPDIHYPIGVAIAHK</sequence>
<dbReference type="STRING" id="649639.Bcell_1549"/>
<name>E6TVY9_EVAC2</name>
<dbReference type="HOGENOM" id="CLU_080680_0_0_9"/>
<dbReference type="Proteomes" id="UP000001401">
    <property type="component" value="Chromosome"/>
</dbReference>
<proteinExistence type="predicted"/>
<dbReference type="KEGG" id="bco:Bcell_1549"/>
<dbReference type="RefSeq" id="WP_013488149.1">
    <property type="nucleotide sequence ID" value="NC_014829.1"/>
</dbReference>
<dbReference type="AlphaFoldDB" id="E6TVY9"/>
<keyword evidence="1" id="KW-0808">Transferase</keyword>
<organism evidence="1 2">
    <name type="scientific">Evansella cellulosilytica (strain ATCC 21833 / DSM 2522 / FERM P-1141 / JCM 9156 / N-4)</name>
    <name type="common">Bacillus cellulosilyticus</name>
    <dbReference type="NCBI Taxonomy" id="649639"/>
    <lineage>
        <taxon>Bacteria</taxon>
        <taxon>Bacillati</taxon>
        <taxon>Bacillota</taxon>
        <taxon>Bacilli</taxon>
        <taxon>Bacillales</taxon>
        <taxon>Bacillaceae</taxon>
        <taxon>Evansella</taxon>
    </lineage>
</organism>
<dbReference type="Gene3D" id="3.40.50.150">
    <property type="entry name" value="Vaccinia Virus protein VP39"/>
    <property type="match status" value="1"/>
</dbReference>
<dbReference type="eggNOG" id="COG2227">
    <property type="taxonomic scope" value="Bacteria"/>
</dbReference>
<keyword evidence="1" id="KW-0489">Methyltransferase</keyword>
<dbReference type="GO" id="GO:0008168">
    <property type="term" value="F:methyltransferase activity"/>
    <property type="evidence" value="ECO:0007669"/>
    <property type="project" value="UniProtKB-KW"/>
</dbReference>
<gene>
    <name evidence="1" type="ordered locus">Bcell_1549</name>
</gene>
<protein>
    <submittedName>
        <fullName evidence="1">Methyltransferase type 11</fullName>
    </submittedName>
</protein>
<dbReference type="InterPro" id="IPR029063">
    <property type="entry name" value="SAM-dependent_MTases_sf"/>
</dbReference>
<evidence type="ECO:0000313" key="1">
    <source>
        <dbReference type="EMBL" id="ADU29812.1"/>
    </source>
</evidence>
<dbReference type="CDD" id="cd02440">
    <property type="entry name" value="AdoMet_MTases"/>
    <property type="match status" value="1"/>
</dbReference>
<accession>E6TVY9</accession>
<dbReference type="Pfam" id="PF13489">
    <property type="entry name" value="Methyltransf_23"/>
    <property type="match status" value="1"/>
</dbReference>
<dbReference type="EMBL" id="CP002394">
    <property type="protein sequence ID" value="ADU29812.1"/>
    <property type="molecule type" value="Genomic_DNA"/>
</dbReference>
<dbReference type="PANTHER" id="PTHR43861">
    <property type="entry name" value="TRANS-ACONITATE 2-METHYLTRANSFERASE-RELATED"/>
    <property type="match status" value="1"/>
</dbReference>
<evidence type="ECO:0000313" key="2">
    <source>
        <dbReference type="Proteomes" id="UP000001401"/>
    </source>
</evidence>